<reference evidence="2" key="1">
    <citation type="submission" date="2016-06" db="EMBL/GenBank/DDBJ databases">
        <title>Draft Genome sequence of the fungus Inonotus baumii.</title>
        <authorList>
            <person name="Zhu H."/>
            <person name="Lin W."/>
        </authorList>
    </citation>
    <scope>NUCLEOTIDE SEQUENCE</scope>
    <source>
        <strain evidence="2">821</strain>
    </source>
</reference>
<evidence type="ECO:0000313" key="3">
    <source>
        <dbReference type="Proteomes" id="UP000757232"/>
    </source>
</evidence>
<proteinExistence type="predicted"/>
<feature type="compositionally biased region" description="Basic and acidic residues" evidence="1">
    <location>
        <begin position="67"/>
        <end position="81"/>
    </location>
</feature>
<evidence type="ECO:0000313" key="2">
    <source>
        <dbReference type="EMBL" id="OCB91652.1"/>
    </source>
</evidence>
<dbReference type="EMBL" id="LNZH02000075">
    <property type="protein sequence ID" value="OCB91652.1"/>
    <property type="molecule type" value="Genomic_DNA"/>
</dbReference>
<feature type="compositionally biased region" description="Basic and acidic residues" evidence="1">
    <location>
        <begin position="117"/>
        <end position="133"/>
    </location>
</feature>
<dbReference type="AlphaFoldDB" id="A0A9Q5N9M3"/>
<feature type="region of interest" description="Disordered" evidence="1">
    <location>
        <begin position="50"/>
        <end position="166"/>
    </location>
</feature>
<dbReference type="Proteomes" id="UP000757232">
    <property type="component" value="Unassembled WGS sequence"/>
</dbReference>
<comment type="caution">
    <text evidence="2">The sequence shown here is derived from an EMBL/GenBank/DDBJ whole genome shotgun (WGS) entry which is preliminary data.</text>
</comment>
<feature type="compositionally biased region" description="Polar residues" evidence="1">
    <location>
        <begin position="52"/>
        <end position="66"/>
    </location>
</feature>
<evidence type="ECO:0000256" key="1">
    <source>
        <dbReference type="SAM" id="MobiDB-lite"/>
    </source>
</evidence>
<keyword evidence="3" id="KW-1185">Reference proteome</keyword>
<organism evidence="2 3">
    <name type="scientific">Sanghuangporus baumii</name>
    <name type="common">Phellinus baumii</name>
    <dbReference type="NCBI Taxonomy" id="108892"/>
    <lineage>
        <taxon>Eukaryota</taxon>
        <taxon>Fungi</taxon>
        <taxon>Dikarya</taxon>
        <taxon>Basidiomycota</taxon>
        <taxon>Agaricomycotina</taxon>
        <taxon>Agaricomycetes</taxon>
        <taxon>Hymenochaetales</taxon>
        <taxon>Hymenochaetaceae</taxon>
        <taxon>Sanghuangporus</taxon>
    </lineage>
</organism>
<feature type="compositionally biased region" description="Polar residues" evidence="1">
    <location>
        <begin position="90"/>
        <end position="100"/>
    </location>
</feature>
<feature type="region of interest" description="Disordered" evidence="1">
    <location>
        <begin position="1"/>
        <end position="35"/>
    </location>
</feature>
<name>A0A9Q5N9M3_SANBA</name>
<protein>
    <submittedName>
        <fullName evidence="2">Uncharacterized protein</fullName>
    </submittedName>
</protein>
<sequence length="302" mass="34796">MSRASEAHESPYSPLVSSFQASRMGSYPRDYSHRSSFSYTVPSGRDFHVIGSNGTPMVSISNTTRTQRSDPRHNRPYDSDRGASSSASSPQMVYYTTGSGSHRGYDSPRQVHAVQRSTKDKHHEDKRTQRRDTYGYPGGEYAYDEPTEPHIPGRSTPVARSDKRHAHTDRRNLYALTKEEIDERTSRIRRHKNDIESYIQDVKGDTSGYDWEVEIGFWKHLLQEYDALRVDDPGFMKKVDEYRGKVFFTLRNGIDRRNERIKKNPTKGDPAGAIFSRLSRLADEKTDEYRREVNKFKKTVSA</sequence>
<gene>
    <name evidence="2" type="ORF">A7U60_g1087</name>
</gene>
<accession>A0A9Q5N9M3</accession>